<feature type="signal peptide" evidence="1">
    <location>
        <begin position="1"/>
        <end position="21"/>
    </location>
</feature>
<sequence length="108" mass="11511">MRFAKSTLFSFICAGLGLVHATDDRLLFAIPAGDTIATFTTAFQTTCRNWSPAVEAGLKFEEALVEPGDFSGENATTEAKILCYFTDGTTFPEFTSDVAESLGATPVA</sequence>
<keyword evidence="3" id="KW-1185">Reference proteome</keyword>
<evidence type="ECO:0000313" key="3">
    <source>
        <dbReference type="Proteomes" id="UP000620124"/>
    </source>
</evidence>
<dbReference type="Proteomes" id="UP000620124">
    <property type="component" value="Unassembled WGS sequence"/>
</dbReference>
<dbReference type="EMBL" id="JACAZI010000011">
    <property type="protein sequence ID" value="KAF7348535.1"/>
    <property type="molecule type" value="Genomic_DNA"/>
</dbReference>
<dbReference type="GO" id="GO:0016787">
    <property type="term" value="F:hydrolase activity"/>
    <property type="evidence" value="ECO:0007669"/>
    <property type="project" value="UniProtKB-KW"/>
</dbReference>
<dbReference type="AlphaFoldDB" id="A0A8H7CSF7"/>
<comment type="caution">
    <text evidence="2">The sequence shown here is derived from an EMBL/GenBank/DDBJ whole genome shotgun (WGS) entry which is preliminary data.</text>
</comment>
<keyword evidence="1" id="KW-0732">Signal</keyword>
<protein>
    <submittedName>
        <fullName evidence="2">Glycoside hydrolase family 81 protein</fullName>
    </submittedName>
</protein>
<name>A0A8H7CSF7_9AGAR</name>
<gene>
    <name evidence="2" type="ORF">MVEN_01371000</name>
</gene>
<accession>A0A8H7CSF7</accession>
<keyword evidence="2" id="KW-0378">Hydrolase</keyword>
<reference evidence="2" key="1">
    <citation type="submission" date="2020-05" db="EMBL/GenBank/DDBJ databases">
        <title>Mycena genomes resolve the evolution of fungal bioluminescence.</title>
        <authorList>
            <person name="Tsai I.J."/>
        </authorList>
    </citation>
    <scope>NUCLEOTIDE SEQUENCE</scope>
    <source>
        <strain evidence="2">CCC161011</strain>
    </source>
</reference>
<feature type="chain" id="PRO_5034287993" evidence="1">
    <location>
        <begin position="22"/>
        <end position="108"/>
    </location>
</feature>
<organism evidence="2 3">
    <name type="scientific">Mycena venus</name>
    <dbReference type="NCBI Taxonomy" id="2733690"/>
    <lineage>
        <taxon>Eukaryota</taxon>
        <taxon>Fungi</taxon>
        <taxon>Dikarya</taxon>
        <taxon>Basidiomycota</taxon>
        <taxon>Agaricomycotina</taxon>
        <taxon>Agaricomycetes</taxon>
        <taxon>Agaricomycetidae</taxon>
        <taxon>Agaricales</taxon>
        <taxon>Marasmiineae</taxon>
        <taxon>Mycenaceae</taxon>
        <taxon>Mycena</taxon>
    </lineage>
</organism>
<evidence type="ECO:0000313" key="2">
    <source>
        <dbReference type="EMBL" id="KAF7348535.1"/>
    </source>
</evidence>
<proteinExistence type="predicted"/>
<evidence type="ECO:0000256" key="1">
    <source>
        <dbReference type="SAM" id="SignalP"/>
    </source>
</evidence>
<dbReference type="OrthoDB" id="2568950at2759"/>